<gene>
    <name evidence="2" type="ORF">B1A74_09700</name>
</gene>
<dbReference type="RefSeq" id="WP_077244510.1">
    <property type="nucleotide sequence ID" value="NZ_MUZR01000040.1"/>
</dbReference>
<dbReference type="OrthoDB" id="5659946at2"/>
<feature type="transmembrane region" description="Helical" evidence="1">
    <location>
        <begin position="109"/>
        <end position="125"/>
    </location>
</feature>
<keyword evidence="1" id="KW-0472">Membrane</keyword>
<accession>A0A1V2ZX37</accession>
<feature type="transmembrane region" description="Helical" evidence="1">
    <location>
        <begin position="52"/>
        <end position="71"/>
    </location>
</feature>
<keyword evidence="1" id="KW-1133">Transmembrane helix</keyword>
<feature type="transmembrane region" description="Helical" evidence="1">
    <location>
        <begin position="204"/>
        <end position="221"/>
    </location>
</feature>
<feature type="transmembrane region" description="Helical" evidence="1">
    <location>
        <begin position="162"/>
        <end position="184"/>
    </location>
</feature>
<evidence type="ECO:0000313" key="2">
    <source>
        <dbReference type="EMBL" id="OOC09665.1"/>
    </source>
</evidence>
<reference evidence="2 3" key="1">
    <citation type="submission" date="2017-02" db="EMBL/GenBank/DDBJ databases">
        <title>Genomic diversity within the haloalkaliphilic genus Thioalkalivibrio.</title>
        <authorList>
            <person name="Ahn A.-C."/>
            <person name="Meier-Kolthoff J."/>
            <person name="Overmars L."/>
            <person name="Richter M."/>
            <person name="Woyke T."/>
            <person name="Sorokin D.Y."/>
            <person name="Muyzer G."/>
        </authorList>
    </citation>
    <scope>NUCLEOTIDE SEQUENCE [LARGE SCALE GENOMIC DNA]</scope>
    <source>
        <strain evidence="2 3">HL17</strain>
    </source>
</reference>
<dbReference type="AlphaFoldDB" id="A0A1V2ZX37"/>
<comment type="caution">
    <text evidence="2">The sequence shown here is derived from an EMBL/GenBank/DDBJ whole genome shotgun (WGS) entry which is preliminary data.</text>
</comment>
<feature type="transmembrane region" description="Helical" evidence="1">
    <location>
        <begin position="233"/>
        <end position="252"/>
    </location>
</feature>
<name>A0A1V2ZX37_9GAMM</name>
<evidence type="ECO:0000256" key="1">
    <source>
        <dbReference type="SAM" id="Phobius"/>
    </source>
</evidence>
<organism evidence="2 3">
    <name type="scientific">Thioalkalivibrio halophilus</name>
    <dbReference type="NCBI Taxonomy" id="252474"/>
    <lineage>
        <taxon>Bacteria</taxon>
        <taxon>Pseudomonadati</taxon>
        <taxon>Pseudomonadota</taxon>
        <taxon>Gammaproteobacteria</taxon>
        <taxon>Chromatiales</taxon>
        <taxon>Ectothiorhodospiraceae</taxon>
        <taxon>Thioalkalivibrio</taxon>
    </lineage>
</organism>
<feature type="transmembrane region" description="Helical" evidence="1">
    <location>
        <begin position="20"/>
        <end position="45"/>
    </location>
</feature>
<sequence length="312" mass="32379">MQILAEFAMKSRGRAVGAVAGFGIAGLFLPPVSIVSSALVALVGLRLGLTQALIVLAIASGLLGAALWGASPGTPGPAVLLAGVIQWLPVALLAELLRRTVSWRITLKAGALVAGAGVLLMHALVPDAEAFWVRAGMELLAPLVETGEAAAREELEAVLADLAPYLAGLLAGIVLLSVTLAMLIARYWQAALYNPGAFGAEFRALQLGPGVSAAAVVLLAVGQLVPSPLAMELAFILGVLFFLQGIALMHALTHGQGMSVFWLVGMYVLMALALPQMFLLLASIGVIDAWADIRRRMGIGRERDAGDDPPES</sequence>
<proteinExistence type="predicted"/>
<keyword evidence="3" id="KW-1185">Reference proteome</keyword>
<dbReference type="STRING" id="252474.B1A74_09700"/>
<keyword evidence="1" id="KW-0812">Transmembrane</keyword>
<evidence type="ECO:0000313" key="3">
    <source>
        <dbReference type="Proteomes" id="UP000189177"/>
    </source>
</evidence>
<feature type="transmembrane region" description="Helical" evidence="1">
    <location>
        <begin position="77"/>
        <end position="97"/>
    </location>
</feature>
<protein>
    <submittedName>
        <fullName evidence="2">DUF2232 domain-containing protein</fullName>
    </submittedName>
</protein>
<dbReference type="EMBL" id="MUZR01000040">
    <property type="protein sequence ID" value="OOC09665.1"/>
    <property type="molecule type" value="Genomic_DNA"/>
</dbReference>
<dbReference type="Proteomes" id="UP000189177">
    <property type="component" value="Unassembled WGS sequence"/>
</dbReference>
<feature type="transmembrane region" description="Helical" evidence="1">
    <location>
        <begin position="264"/>
        <end position="291"/>
    </location>
</feature>